<dbReference type="EMBL" id="X76288">
    <property type="protein sequence ID" value="CAA53906.1"/>
    <property type="molecule type" value="Genomic_DNA"/>
</dbReference>
<dbReference type="NCBIfam" id="TIGR01613">
    <property type="entry name" value="primase_Cterm"/>
    <property type="match status" value="1"/>
</dbReference>
<sequence length="202" mass="22350">MLKRVTGKDKVTARFLRQEFFTFAPTFLIMLATNHKPKFKSQDEGLWRRVKLIPFVRYFAPEERDYDLDRKLRAESAGIVAWAVRGAVEWYANGLGDPESISTATREYRATSDALAGFFPGVLDAADDSAIVSGADAYNSYRDWCEAEGLKSTEVWSRKAFYGAMEERGIGKKKTNTGIALVGVKFADAPAAATGPGIFGKD</sequence>
<protein>
    <submittedName>
        <fullName evidence="2">ORF 10</fullName>
    </submittedName>
</protein>
<keyword evidence="1" id="KW-0378">Hydrolase</keyword>
<evidence type="ECO:0000256" key="1">
    <source>
        <dbReference type="ARBA" id="ARBA00022801"/>
    </source>
</evidence>
<reference evidence="2" key="1">
    <citation type="journal article" date="1994" name="Gene">
        <title>Sequence of the essential early region of phi C31, a temperate phage of Streptomyces spp. with unusual features in its lytic development.</title>
        <authorList>
            <person name="Hartley N.M."/>
            <person name="Murphy G.O."/>
            <person name="Bruton C.J."/>
            <person name="Chater K.F."/>
        </authorList>
    </citation>
    <scope>NUCLEOTIDE SEQUENCE [LARGE SCALE GENOMIC DNA]</scope>
</reference>
<organism evidence="2">
    <name type="scientific">Streptomyces phage phiC31</name>
    <name type="common">Bacteriophage phi-C31</name>
    <dbReference type="NCBI Taxonomy" id="10719"/>
    <lineage>
        <taxon>Viruses</taxon>
        <taxon>Duplodnaviria</taxon>
        <taxon>Heunggongvirae</taxon>
        <taxon>Uroviricota</taxon>
        <taxon>Caudoviricetes</taxon>
        <taxon>Colingsworthviridae</taxon>
        <taxon>Lomovskayavirus</taxon>
    </lineage>
</organism>
<proteinExistence type="predicted"/>
<dbReference type="PIR" id="S38922">
    <property type="entry name" value="S38922"/>
</dbReference>
<dbReference type="InterPro" id="IPR051620">
    <property type="entry name" value="ORF904-like_C"/>
</dbReference>
<dbReference type="PANTHER" id="PTHR35372">
    <property type="entry name" value="ATP BINDING PROTEIN-RELATED"/>
    <property type="match status" value="1"/>
</dbReference>
<dbReference type="GO" id="GO:0016787">
    <property type="term" value="F:hydrolase activity"/>
    <property type="evidence" value="ECO:0007669"/>
    <property type="project" value="UniProtKB-KW"/>
</dbReference>
<evidence type="ECO:0000313" key="2">
    <source>
        <dbReference type="EMBL" id="CAA53906.1"/>
    </source>
</evidence>
<dbReference type="Proteomes" id="UP000335223">
    <property type="component" value="Segment"/>
</dbReference>
<accession>Q38031</accession>
<dbReference type="InterPro" id="IPR006500">
    <property type="entry name" value="Helicase_put_C_phage/plasmid"/>
</dbReference>
<name>Q38031_BPPHC</name>
<organismHost>
    <name type="scientific">Streptomyces coelicolor</name>
    <dbReference type="NCBI Taxonomy" id="1902"/>
</organismHost>
<dbReference type="PANTHER" id="PTHR35372:SF2">
    <property type="entry name" value="SF3 HELICASE DOMAIN-CONTAINING PROTEIN"/>
    <property type="match status" value="1"/>
</dbReference>